<dbReference type="EMBL" id="MAAF01000096">
    <property type="protein sequence ID" value="OUR76788.1"/>
    <property type="molecule type" value="Genomic_DNA"/>
</dbReference>
<keyword evidence="4" id="KW-0812">Transmembrane</keyword>
<keyword evidence="4" id="KW-0472">Membrane</keyword>
<feature type="compositionally biased region" description="Acidic residues" evidence="3">
    <location>
        <begin position="672"/>
        <end position="691"/>
    </location>
</feature>
<dbReference type="SUPFAM" id="SSF103647">
    <property type="entry name" value="TSP type-3 repeat"/>
    <property type="match status" value="8"/>
</dbReference>
<evidence type="ECO:0000256" key="4">
    <source>
        <dbReference type="SAM" id="Phobius"/>
    </source>
</evidence>
<dbReference type="InterPro" id="IPR038081">
    <property type="entry name" value="CalX-like_sf"/>
</dbReference>
<comment type="caution">
    <text evidence="6">The sequence shown here is derived from an EMBL/GenBank/DDBJ whole genome shotgun (WGS) entry which is preliminary data.</text>
</comment>
<feature type="region of interest" description="Disordered" evidence="3">
    <location>
        <begin position="242"/>
        <end position="477"/>
    </location>
</feature>
<keyword evidence="1 5" id="KW-0732">Signal</keyword>
<feature type="compositionally biased region" description="Polar residues" evidence="3">
    <location>
        <begin position="377"/>
        <end position="393"/>
    </location>
</feature>
<keyword evidence="2" id="KW-0106">Calcium</keyword>
<feature type="compositionally biased region" description="Acidic residues" evidence="3">
    <location>
        <begin position="322"/>
        <end position="336"/>
    </location>
</feature>
<feature type="compositionally biased region" description="Acidic residues" evidence="3">
    <location>
        <begin position="418"/>
        <end position="434"/>
    </location>
</feature>
<dbReference type="PANTHER" id="PTHR10199">
    <property type="entry name" value="THROMBOSPONDIN"/>
    <property type="match status" value="1"/>
</dbReference>
<proteinExistence type="predicted"/>
<name>A0A1Y5E1Z0_COLPS</name>
<evidence type="ECO:0000256" key="1">
    <source>
        <dbReference type="ARBA" id="ARBA00022729"/>
    </source>
</evidence>
<feature type="compositionally biased region" description="Acidic residues" evidence="3">
    <location>
        <begin position="615"/>
        <end position="643"/>
    </location>
</feature>
<protein>
    <submittedName>
        <fullName evidence="6">Thrombospondin type 3 repeat-/CalX-beta domain-containing protein</fullName>
    </submittedName>
</protein>
<sequence length="1366" mass="145512">MLKYKIRSFKFLSILTLVISIGAFAVDTDLDGYDDAVDLFPADPLEWIDTDLDGVGNNSDPDIDGDGLDNGYSFPFGDDNNDDGDLVVNIHDPLPKDPSEWLDTDNDTIGNNTDTDDDNDGTPDLLDVFPLNRQESLDTDLDGVGNNADSDDDDDGVLDVYDQFPLDPLETIDTDLDGIGNNADIDDDGDGVNDGSDAFPLDFNVNADLDGDGMGNAQDPDIDNDGIVNTLDVFPYDNTEWYDTDGDGIGNNTDTDDDTHDVTGVGDGVLDVDDDMPLDATEIKDTDNDGIGNNADDDDDGDGVQDNFDTFPLDSTEHLDLDTDGIGDNSDPDIDGDGALNTNDAFPFLASEQKDTDGDGLGDKSDNDIDGDGVTNGPFTSGNYTDPSDTVFTGNDAFPFDVSEYVDTDGDGIGNTTDNDDDGDGEPDSSDDFPLDNSEQKDLDGDGIGDRSDPDIDGDTISNGPFSSGNYSDLLDPVYGGNDAFPFLMLATTDTDSDGIPNVTDLNDDGDIEPDATDAFPLDPTEWLDSDGDGLGNNADSDDDNDGVLDGSDDFPLDGSEYINTDKNHPTNSDLIGNNADPDDDGDGEPDATDRYPLNANEQKDSDGDGVGDNSDSDDDNDGFIDAIDVFDNDPLEWFDTDGDGTGNNADTDDDGDGRLDSIDLFPLDNTEWFDADNDGLGDNSDSDDDNDGIRDIDDAFPNNPVEALDTDGDGLGNVFDSDDDNDGFLDFQDQLPLDAKEHLDTDGDLIGNNADLDDDADGMSDEFELLHNFDPLNGGDGNLDTDFDGVTNAAEALAGSHPLRDDYAPIITPPQAVHLNADHTFTRLDLQRLIDLTSITVRDGLDGINCCGLTALGFETGAKNVSSGLVPILWRAVDNAGNIAKVSQVLNIHPLVNFSSAQVVAEGGVARVEVVLSGEAPAYPVTLPLTITGSVDNADYTIADNKIVIAQGTSGFIDININSDFQLEGDEQLIVSLGQGVNAGVNTKHIITISEDNVAPNINLAIWQKGIQVPSVAINDGEVTVVLTIKDSNVQDTHQIDWQIPDYLSVVLSTDKLQFVFPADGLNLPEENKGLISLSVTVTDSGNTTNSGTEELSQTKQISLALLATQRTLRGLDSDRDGLSDLVEGFSDEDSDGLPAYMDNSTIPYLQPLHINAALVKLAETEPGLQLRLGKFALLQNSDGIELSQQEILATGLVEKDSLENSLGYFDFEIHSIVPFGRSVAIVLPLSNAIVEYSVYRKVNAEQQWANFVEDSNNVIATSTAVNGVCPPPHSELYHAGLNVGDTCLKLFIEDGGANDADGIANGVIDDPGGIAVVANTTIALDVTPEKSSSGSSSFFALFALVILFVVRLLRPKYLAIESIK</sequence>
<feature type="transmembrane region" description="Helical" evidence="4">
    <location>
        <begin position="1339"/>
        <end position="1356"/>
    </location>
</feature>
<dbReference type="GO" id="GO:0005509">
    <property type="term" value="F:calcium ion binding"/>
    <property type="evidence" value="ECO:0007669"/>
    <property type="project" value="InterPro"/>
</dbReference>
<feature type="compositionally biased region" description="Basic and acidic residues" evidence="3">
    <location>
        <begin position="352"/>
        <end position="367"/>
    </location>
</feature>
<evidence type="ECO:0000256" key="2">
    <source>
        <dbReference type="ARBA" id="ARBA00022837"/>
    </source>
</evidence>
<accession>A0A1Y5E1Z0</accession>
<dbReference type="NCBIfam" id="NF041766">
    <property type="entry name" value="choice_anch_U"/>
    <property type="match status" value="1"/>
</dbReference>
<feature type="region of interest" description="Disordered" evidence="3">
    <location>
        <begin position="493"/>
        <end position="704"/>
    </location>
</feature>
<evidence type="ECO:0000313" key="6">
    <source>
        <dbReference type="EMBL" id="OUR76788.1"/>
    </source>
</evidence>
<feature type="region of interest" description="Disordered" evidence="3">
    <location>
        <begin position="137"/>
        <end position="156"/>
    </location>
</feature>
<feature type="compositionally biased region" description="Basic and acidic residues" evidence="3">
    <location>
        <begin position="438"/>
        <end position="454"/>
    </location>
</feature>
<feature type="compositionally biased region" description="Acidic residues" evidence="3">
    <location>
        <begin position="540"/>
        <end position="556"/>
    </location>
</feature>
<gene>
    <name evidence="6" type="ORF">A9Q75_15930</name>
</gene>
<dbReference type="SUPFAM" id="SSF141072">
    <property type="entry name" value="CalX-like"/>
    <property type="match status" value="1"/>
</dbReference>
<feature type="chain" id="PRO_5012644509" evidence="5">
    <location>
        <begin position="26"/>
        <end position="1366"/>
    </location>
</feature>
<evidence type="ECO:0000256" key="5">
    <source>
        <dbReference type="SAM" id="SignalP"/>
    </source>
</evidence>
<feature type="compositionally biased region" description="Polar residues" evidence="3">
    <location>
        <begin position="460"/>
        <end position="471"/>
    </location>
</feature>
<evidence type="ECO:0000256" key="3">
    <source>
        <dbReference type="SAM" id="MobiDB-lite"/>
    </source>
</evidence>
<feature type="compositionally biased region" description="Acidic residues" evidence="3">
    <location>
        <begin position="581"/>
        <end position="591"/>
    </location>
</feature>
<dbReference type="Gene3D" id="4.10.1080.10">
    <property type="entry name" value="TSP type-3 repeat"/>
    <property type="match status" value="7"/>
</dbReference>
<feature type="region of interest" description="Disordered" evidence="3">
    <location>
        <begin position="94"/>
        <end position="123"/>
    </location>
</feature>
<dbReference type="InterPro" id="IPR053784">
    <property type="entry name" value="Choice_anch_U_dom"/>
</dbReference>
<organism evidence="6 7">
    <name type="scientific">Colwellia psychrerythraea</name>
    <name type="common">Vibrio psychroerythus</name>
    <dbReference type="NCBI Taxonomy" id="28229"/>
    <lineage>
        <taxon>Bacteria</taxon>
        <taxon>Pseudomonadati</taxon>
        <taxon>Pseudomonadota</taxon>
        <taxon>Gammaproteobacteria</taxon>
        <taxon>Alteromonadales</taxon>
        <taxon>Colwelliaceae</taxon>
        <taxon>Colwellia</taxon>
    </lineage>
</organism>
<dbReference type="GO" id="GO:0007155">
    <property type="term" value="P:cell adhesion"/>
    <property type="evidence" value="ECO:0007669"/>
    <property type="project" value="InterPro"/>
</dbReference>
<dbReference type="InterPro" id="IPR003367">
    <property type="entry name" value="Thrombospondin_3-like_rpt"/>
</dbReference>
<feature type="signal peptide" evidence="5">
    <location>
        <begin position="1"/>
        <end position="25"/>
    </location>
</feature>
<dbReference type="Gene3D" id="2.60.40.2030">
    <property type="match status" value="1"/>
</dbReference>
<dbReference type="Proteomes" id="UP000243053">
    <property type="component" value="Unassembled WGS sequence"/>
</dbReference>
<reference evidence="7" key="1">
    <citation type="journal article" date="2017" name="Proc. Natl. Acad. Sci. U.S.A.">
        <title>Simulation of Deepwater Horizon oil plume reveals substrate specialization within a complex community of hydrocarbon degraders.</title>
        <authorList>
            <person name="Hu P."/>
            <person name="Dubinsky E.A."/>
            <person name="Probst A.J."/>
            <person name="Wang J."/>
            <person name="Sieber C.M.K."/>
            <person name="Tom L.M."/>
            <person name="Gardinali P."/>
            <person name="Banfield J.F."/>
            <person name="Atlas R.M."/>
            <person name="Andersen G.L."/>
        </authorList>
    </citation>
    <scope>NUCLEOTIDE SEQUENCE [LARGE SCALE GENOMIC DNA]</scope>
</reference>
<dbReference type="InterPro" id="IPR028974">
    <property type="entry name" value="TSP_type-3_rpt"/>
</dbReference>
<keyword evidence="4" id="KW-1133">Transmembrane helix</keyword>
<evidence type="ECO:0000313" key="7">
    <source>
        <dbReference type="Proteomes" id="UP000243053"/>
    </source>
</evidence>
<dbReference type="Pfam" id="PF02412">
    <property type="entry name" value="TSP_3"/>
    <property type="match status" value="6"/>
</dbReference>
<feature type="compositionally biased region" description="Acidic residues" evidence="3">
    <location>
        <begin position="506"/>
        <end position="516"/>
    </location>
</feature>
<dbReference type="PANTHER" id="PTHR10199:SF100">
    <property type="entry name" value="THROMBOSPONDIN, ISOFORM A"/>
    <property type="match status" value="1"/>
</dbReference>